<evidence type="ECO:0000259" key="7">
    <source>
        <dbReference type="PROSITE" id="PS50850"/>
    </source>
</evidence>
<dbReference type="InterPro" id="IPR036259">
    <property type="entry name" value="MFS_trans_sf"/>
</dbReference>
<dbReference type="GO" id="GO:0016020">
    <property type="term" value="C:membrane"/>
    <property type="evidence" value="ECO:0007669"/>
    <property type="project" value="UniProtKB-SubCell"/>
</dbReference>
<evidence type="ECO:0000256" key="5">
    <source>
        <dbReference type="SAM" id="MobiDB-lite"/>
    </source>
</evidence>
<dbReference type="Pfam" id="PF07690">
    <property type="entry name" value="MFS_1"/>
    <property type="match status" value="1"/>
</dbReference>
<comment type="subcellular location">
    <subcellularLocation>
        <location evidence="1">Membrane</location>
        <topology evidence="1">Multi-pass membrane protein</topology>
    </subcellularLocation>
</comment>
<proteinExistence type="predicted"/>
<dbReference type="SUPFAM" id="SSF103473">
    <property type="entry name" value="MFS general substrate transporter"/>
    <property type="match status" value="1"/>
</dbReference>
<feature type="transmembrane region" description="Helical" evidence="6">
    <location>
        <begin position="331"/>
        <end position="352"/>
    </location>
</feature>
<gene>
    <name evidence="8" type="ORF">AAL_04416</name>
</gene>
<feature type="transmembrane region" description="Helical" evidence="6">
    <location>
        <begin position="170"/>
        <end position="191"/>
    </location>
</feature>
<comment type="caution">
    <text evidence="8">The sequence shown here is derived from an EMBL/GenBank/DDBJ whole genome shotgun (WGS) entry which is preliminary data.</text>
</comment>
<feature type="transmembrane region" description="Helical" evidence="6">
    <location>
        <begin position="241"/>
        <end position="259"/>
    </location>
</feature>
<dbReference type="AlphaFoldDB" id="A0A166PDQ8"/>
<feature type="transmembrane region" description="Helical" evidence="6">
    <location>
        <begin position="531"/>
        <end position="552"/>
    </location>
</feature>
<feature type="transmembrane region" description="Helical" evidence="6">
    <location>
        <begin position="396"/>
        <end position="417"/>
    </location>
</feature>
<accession>A0A166PDQ8</accession>
<evidence type="ECO:0000256" key="3">
    <source>
        <dbReference type="ARBA" id="ARBA00022989"/>
    </source>
</evidence>
<feature type="transmembrane region" description="Helical" evidence="6">
    <location>
        <begin position="500"/>
        <end position="519"/>
    </location>
</feature>
<reference evidence="8 9" key="1">
    <citation type="journal article" date="2016" name="Genome Biol. Evol.">
        <title>Divergent and convergent evolution of fungal pathogenicity.</title>
        <authorList>
            <person name="Shang Y."/>
            <person name="Xiao G."/>
            <person name="Zheng P."/>
            <person name="Cen K."/>
            <person name="Zhan S."/>
            <person name="Wang C."/>
        </authorList>
    </citation>
    <scope>NUCLEOTIDE SEQUENCE [LARGE SCALE GENOMIC DNA]</scope>
    <source>
        <strain evidence="8 9">RCEF 2490</strain>
    </source>
</reference>
<dbReference type="OrthoDB" id="5086884at2759"/>
<feature type="transmembrane region" description="Helical" evidence="6">
    <location>
        <begin position="265"/>
        <end position="288"/>
    </location>
</feature>
<evidence type="ECO:0000256" key="4">
    <source>
        <dbReference type="ARBA" id="ARBA00023136"/>
    </source>
</evidence>
<keyword evidence="2 6" id="KW-0812">Transmembrane</keyword>
<name>A0A166PDQ8_9HYPO</name>
<evidence type="ECO:0000256" key="1">
    <source>
        <dbReference type="ARBA" id="ARBA00004141"/>
    </source>
</evidence>
<dbReference type="PROSITE" id="PS50850">
    <property type="entry name" value="MFS"/>
    <property type="match status" value="1"/>
</dbReference>
<feature type="transmembrane region" description="Helical" evidence="6">
    <location>
        <begin position="364"/>
        <end position="384"/>
    </location>
</feature>
<dbReference type="InterPro" id="IPR011701">
    <property type="entry name" value="MFS"/>
</dbReference>
<evidence type="ECO:0000313" key="8">
    <source>
        <dbReference type="EMBL" id="KZZ96120.1"/>
    </source>
</evidence>
<feature type="region of interest" description="Disordered" evidence="5">
    <location>
        <begin position="112"/>
        <end position="151"/>
    </location>
</feature>
<organism evidence="8 9">
    <name type="scientific">Moelleriella libera RCEF 2490</name>
    <dbReference type="NCBI Taxonomy" id="1081109"/>
    <lineage>
        <taxon>Eukaryota</taxon>
        <taxon>Fungi</taxon>
        <taxon>Dikarya</taxon>
        <taxon>Ascomycota</taxon>
        <taxon>Pezizomycotina</taxon>
        <taxon>Sordariomycetes</taxon>
        <taxon>Hypocreomycetidae</taxon>
        <taxon>Hypocreales</taxon>
        <taxon>Clavicipitaceae</taxon>
        <taxon>Moelleriella</taxon>
    </lineage>
</organism>
<feature type="transmembrane region" description="Helical" evidence="6">
    <location>
        <begin position="615"/>
        <end position="634"/>
    </location>
</feature>
<dbReference type="PANTHER" id="PTHR42718:SF11">
    <property type="entry name" value="MAJOR FACILITATOR SUPERFAMILY (MFS) PROFILE DOMAIN-CONTAINING PROTEIN"/>
    <property type="match status" value="1"/>
</dbReference>
<evidence type="ECO:0000256" key="2">
    <source>
        <dbReference type="ARBA" id="ARBA00022692"/>
    </source>
</evidence>
<keyword evidence="4 6" id="KW-0472">Membrane</keyword>
<feature type="transmembrane region" description="Helical" evidence="6">
    <location>
        <begin position="300"/>
        <end position="319"/>
    </location>
</feature>
<protein>
    <submittedName>
        <fullName evidence="8">Drug resistance protein</fullName>
    </submittedName>
</protein>
<evidence type="ECO:0000313" key="9">
    <source>
        <dbReference type="Proteomes" id="UP000078544"/>
    </source>
</evidence>
<dbReference type="InterPro" id="IPR020846">
    <property type="entry name" value="MFS_dom"/>
</dbReference>
<dbReference type="Gene3D" id="1.20.1250.20">
    <property type="entry name" value="MFS general substrate transporter like domains"/>
    <property type="match status" value="2"/>
</dbReference>
<keyword evidence="9" id="KW-1185">Reference proteome</keyword>
<dbReference type="EMBL" id="AZGY01000008">
    <property type="protein sequence ID" value="KZZ96120.1"/>
    <property type="molecule type" value="Genomic_DNA"/>
</dbReference>
<dbReference type="GO" id="GO:0022857">
    <property type="term" value="F:transmembrane transporter activity"/>
    <property type="evidence" value="ECO:0007669"/>
    <property type="project" value="InterPro"/>
</dbReference>
<sequence>MYKRFICLSSRPWTTSRSPTAGYGALRLLQVVMCTSLPEFVWALAECSIAPYKEKGAPHDSAQEGLCWLWTWRRYGKATPKLLHITSVTSCIDILSWGTRFDIMVPSPEATLVRPSPSLDPSTSQPAPTLDGGENVEKGPSNGHNNTPDFMDKATLERLGRQRPDTLSSWSAELLLVFTIVMSMMISEYFIGGFNIVLPPLADALNIPPSLRTWPAGVTNLTLAALLQPFARLCELYGGRWVFLGGHVWLLTWSVVSGFSQNTNMLIVCRAMQGLGAAAFLPAGLTILSQTYRPGPRKNFVFATYGAFACVGFYFGIFVGAVSAEYLTWRWYFWIGAIVGLVICLSGWISIPRQLDDIDPKAKMDWLGVVTIVPGLVLVVFAFTDGGHAPNGWKTPYIYVTLVLGIMFLAAAVYVQGWVSSQPLLPPDLFKAKYMKRLMTTLFLLYGTFGLYLLYASFYIETVMHASPILTAAYFTPLAVGGMLLAIAGGLVLHIISNKILMIISCIGFIVSVLLFALIPDPATSGKSTSFLYWAYIFPAMVCGTIGVDITFNVTNVFITTAMPRRHQAAAGGVINSLLYLGIAFWLGIGELAVSATVQSRGGHENVDNRQQYQIGFYTGVGLAVTSLLIVLTIKMGSAGASMTADEKAELELRQQPQQPSQHP</sequence>
<evidence type="ECO:0000256" key="6">
    <source>
        <dbReference type="SAM" id="Phobius"/>
    </source>
</evidence>
<feature type="transmembrane region" description="Helical" evidence="6">
    <location>
        <begin position="472"/>
        <end position="493"/>
    </location>
</feature>
<keyword evidence="3 6" id="KW-1133">Transmembrane helix</keyword>
<dbReference type="Proteomes" id="UP000078544">
    <property type="component" value="Unassembled WGS sequence"/>
</dbReference>
<feature type="domain" description="Major facilitator superfamily (MFS) profile" evidence="7">
    <location>
        <begin position="176"/>
        <end position="639"/>
    </location>
</feature>
<feature type="transmembrane region" description="Helical" evidence="6">
    <location>
        <begin position="438"/>
        <end position="460"/>
    </location>
</feature>
<feature type="transmembrane region" description="Helical" evidence="6">
    <location>
        <begin position="573"/>
        <end position="595"/>
    </location>
</feature>
<dbReference type="PANTHER" id="PTHR42718">
    <property type="entry name" value="MAJOR FACILITATOR SUPERFAMILY MULTIDRUG TRANSPORTER MFSC"/>
    <property type="match status" value="1"/>
</dbReference>